<name>A0A645ASD6_9ZZZZ</name>
<evidence type="ECO:0000256" key="3">
    <source>
        <dbReference type="ARBA" id="ARBA00022691"/>
    </source>
</evidence>
<dbReference type="Gene3D" id="3.40.1280.10">
    <property type="match status" value="1"/>
</dbReference>
<evidence type="ECO:0000313" key="5">
    <source>
        <dbReference type="EMBL" id="MPM55231.1"/>
    </source>
</evidence>
<dbReference type="EMBL" id="VSSQ01015177">
    <property type="protein sequence ID" value="MPM55231.1"/>
    <property type="molecule type" value="Genomic_DNA"/>
</dbReference>
<organism evidence="5">
    <name type="scientific">bioreactor metagenome</name>
    <dbReference type="NCBI Taxonomy" id="1076179"/>
    <lineage>
        <taxon>unclassified sequences</taxon>
        <taxon>metagenomes</taxon>
        <taxon>ecological metagenomes</taxon>
    </lineage>
</organism>
<dbReference type="GO" id="GO:0032259">
    <property type="term" value="P:methylation"/>
    <property type="evidence" value="ECO:0007669"/>
    <property type="project" value="UniProtKB-KW"/>
</dbReference>
<comment type="similarity">
    <text evidence="4">Belongs to the RNA methyltransferase RlmH family.</text>
</comment>
<dbReference type="InterPro" id="IPR029028">
    <property type="entry name" value="Alpha/beta_knot_MTases"/>
</dbReference>
<dbReference type="AlphaFoldDB" id="A0A645ASD6"/>
<dbReference type="EC" id="2.1.1.177" evidence="5"/>
<protein>
    <submittedName>
        <fullName evidence="5">Ribosomal RNA large subunit methyltransferase H</fullName>
        <ecNumber evidence="5">2.1.1.177</ecNumber>
    </submittedName>
</protein>
<reference evidence="5" key="1">
    <citation type="submission" date="2019-08" db="EMBL/GenBank/DDBJ databases">
        <authorList>
            <person name="Kucharzyk K."/>
            <person name="Murdoch R.W."/>
            <person name="Higgins S."/>
            <person name="Loffler F."/>
        </authorList>
    </citation>
    <scope>NUCLEOTIDE SEQUENCE</scope>
</reference>
<dbReference type="PANTHER" id="PTHR33603">
    <property type="entry name" value="METHYLTRANSFERASE"/>
    <property type="match status" value="1"/>
</dbReference>
<dbReference type="Pfam" id="PF02590">
    <property type="entry name" value="SPOUT_MTase"/>
    <property type="match status" value="1"/>
</dbReference>
<dbReference type="GO" id="GO:0008168">
    <property type="term" value="F:methyltransferase activity"/>
    <property type="evidence" value="ECO:0007669"/>
    <property type="project" value="UniProtKB-KW"/>
</dbReference>
<dbReference type="GO" id="GO:0006364">
    <property type="term" value="P:rRNA processing"/>
    <property type="evidence" value="ECO:0007669"/>
    <property type="project" value="InterPro"/>
</dbReference>
<evidence type="ECO:0000256" key="4">
    <source>
        <dbReference type="ARBA" id="ARBA00038303"/>
    </source>
</evidence>
<evidence type="ECO:0000256" key="1">
    <source>
        <dbReference type="ARBA" id="ARBA00022603"/>
    </source>
</evidence>
<dbReference type="PIRSF" id="PIRSF004505">
    <property type="entry name" value="MT_bac"/>
    <property type="match status" value="1"/>
</dbReference>
<gene>
    <name evidence="5" type="primary">rlmH_30</name>
    <name evidence="5" type="ORF">SDC9_102024</name>
</gene>
<dbReference type="NCBIfam" id="NF000985">
    <property type="entry name" value="PRK00103.1-3"/>
    <property type="match status" value="1"/>
</dbReference>
<evidence type="ECO:0000256" key="2">
    <source>
        <dbReference type="ARBA" id="ARBA00022679"/>
    </source>
</evidence>
<dbReference type="InterPro" id="IPR029026">
    <property type="entry name" value="tRNA_m1G_MTases_N"/>
</dbReference>
<dbReference type="InterPro" id="IPR003742">
    <property type="entry name" value="RlmH-like"/>
</dbReference>
<dbReference type="SUPFAM" id="SSF75217">
    <property type="entry name" value="alpha/beta knot"/>
    <property type="match status" value="1"/>
</dbReference>
<keyword evidence="2 5" id="KW-0808">Transferase</keyword>
<dbReference type="PANTHER" id="PTHR33603:SF1">
    <property type="entry name" value="RIBOSOMAL RNA LARGE SUBUNIT METHYLTRANSFERASE H"/>
    <property type="match status" value="1"/>
</dbReference>
<accession>A0A645ASD6</accession>
<dbReference type="CDD" id="cd18081">
    <property type="entry name" value="RlmH-like"/>
    <property type="match status" value="1"/>
</dbReference>
<sequence length="158" mass="18170">MIRLIAVGKVREKALQELINEYLKRLSGYTKLQIVEVSDEAVPDTNSELLNKKALEAEGKRLLAAIREKDYVILLDLHGEMPNSIQLSQKLDKIMTYQSSNLVFVIGGSLGVADEVIKRADYRWKLSDLTFPHQLTRLLVLEQLYRSYKIANHETYHK</sequence>
<comment type="caution">
    <text evidence="5">The sequence shown here is derived from an EMBL/GenBank/DDBJ whole genome shotgun (WGS) entry which is preliminary data.</text>
</comment>
<keyword evidence="1 5" id="KW-0489">Methyltransferase</keyword>
<keyword evidence="3" id="KW-0949">S-adenosyl-L-methionine</keyword>
<proteinExistence type="inferred from homology"/>
<dbReference type="HAMAP" id="MF_00658">
    <property type="entry name" value="23SrRNA_methyltr_H"/>
    <property type="match status" value="1"/>
</dbReference>